<keyword evidence="4" id="KW-1185">Reference proteome</keyword>
<proteinExistence type="predicted"/>
<dbReference type="InterPro" id="IPR011051">
    <property type="entry name" value="RmlC_Cupin_sf"/>
</dbReference>
<feature type="domain" description="Cupin type-2" evidence="2">
    <location>
        <begin position="47"/>
        <end position="114"/>
    </location>
</feature>
<dbReference type="InterPro" id="IPR014710">
    <property type="entry name" value="RmlC-like_jellyroll"/>
</dbReference>
<dbReference type="Gene3D" id="2.60.120.10">
    <property type="entry name" value="Jelly Rolls"/>
    <property type="match status" value="2"/>
</dbReference>
<gene>
    <name evidence="3" type="ORF">GCM10022403_034630</name>
</gene>
<comment type="caution">
    <text evidence="3">The sequence shown here is derived from an EMBL/GenBank/DDBJ whole genome shotgun (WGS) entry which is preliminary data.</text>
</comment>
<organism evidence="3 4">
    <name type="scientific">Streptomyces coacervatus</name>
    <dbReference type="NCBI Taxonomy" id="647381"/>
    <lineage>
        <taxon>Bacteria</taxon>
        <taxon>Bacillati</taxon>
        <taxon>Actinomycetota</taxon>
        <taxon>Actinomycetes</taxon>
        <taxon>Kitasatosporales</taxon>
        <taxon>Streptomycetaceae</taxon>
        <taxon>Streptomyces</taxon>
    </lineage>
</organism>
<dbReference type="EMBL" id="BAABDE010000016">
    <property type="protein sequence ID" value="GAA3797854.1"/>
    <property type="molecule type" value="Genomic_DNA"/>
</dbReference>
<dbReference type="PANTHER" id="PTHR35848">
    <property type="entry name" value="OXALATE-BINDING PROTEIN"/>
    <property type="match status" value="1"/>
</dbReference>
<evidence type="ECO:0000256" key="1">
    <source>
        <dbReference type="ARBA" id="ARBA00022723"/>
    </source>
</evidence>
<dbReference type="InterPro" id="IPR051610">
    <property type="entry name" value="GPI/OXD"/>
</dbReference>
<name>A0ABP7HMZ3_9ACTN</name>
<accession>A0ABP7HMZ3</accession>
<sequence>MPNELLLADLALPSAVYGVHGAPGLTQWRSLASGTGLRGPYEAVEWACVPPGGLSGEHLHSRTEEVYVLLTGEGEALLNGRPQPVRAGEVILTGLGATHGLRNTGPDALSWLTIEIPAPRTVRLAHSLRKDATPMPLPDGKATIINLQHEKDVDPRCVLQGPLNRIRLLRLAPGQSEQLPSHGTEHTVFVLAGEATATAHSREVPIRKGMAVTTSGGESLCITAATEGFEAVCASFEILRRHHEGELAP</sequence>
<dbReference type="SUPFAM" id="SSF51182">
    <property type="entry name" value="RmlC-like cupins"/>
    <property type="match status" value="1"/>
</dbReference>
<dbReference type="RefSeq" id="WP_275780142.1">
    <property type="nucleotide sequence ID" value="NZ_BAABDE010000016.1"/>
</dbReference>
<keyword evidence="1" id="KW-0479">Metal-binding</keyword>
<protein>
    <recommendedName>
        <fullName evidence="2">Cupin type-2 domain-containing protein</fullName>
    </recommendedName>
</protein>
<evidence type="ECO:0000259" key="2">
    <source>
        <dbReference type="Pfam" id="PF07883"/>
    </source>
</evidence>
<dbReference type="Pfam" id="PF07883">
    <property type="entry name" value="Cupin_2"/>
    <property type="match status" value="1"/>
</dbReference>
<dbReference type="PANTHER" id="PTHR35848:SF6">
    <property type="entry name" value="CUPIN TYPE-2 DOMAIN-CONTAINING PROTEIN"/>
    <property type="match status" value="1"/>
</dbReference>
<dbReference type="Proteomes" id="UP001501009">
    <property type="component" value="Unassembled WGS sequence"/>
</dbReference>
<dbReference type="InterPro" id="IPR013096">
    <property type="entry name" value="Cupin_2"/>
</dbReference>
<evidence type="ECO:0000313" key="3">
    <source>
        <dbReference type="EMBL" id="GAA3797854.1"/>
    </source>
</evidence>
<reference evidence="4" key="1">
    <citation type="journal article" date="2019" name="Int. J. Syst. Evol. Microbiol.">
        <title>The Global Catalogue of Microorganisms (GCM) 10K type strain sequencing project: providing services to taxonomists for standard genome sequencing and annotation.</title>
        <authorList>
            <consortium name="The Broad Institute Genomics Platform"/>
            <consortium name="The Broad Institute Genome Sequencing Center for Infectious Disease"/>
            <person name="Wu L."/>
            <person name="Ma J."/>
        </authorList>
    </citation>
    <scope>NUCLEOTIDE SEQUENCE [LARGE SCALE GENOMIC DNA]</scope>
    <source>
        <strain evidence="4">JCM 17138</strain>
    </source>
</reference>
<evidence type="ECO:0000313" key="4">
    <source>
        <dbReference type="Proteomes" id="UP001501009"/>
    </source>
</evidence>